<dbReference type="AlphaFoldDB" id="A0A7T5R1L7"/>
<dbReference type="InterPro" id="IPR017585">
    <property type="entry name" value="SAF_FlgA"/>
</dbReference>
<dbReference type="PANTHER" id="PTHR36307:SF1">
    <property type="entry name" value="FLAGELLA BASAL BODY P-RING FORMATION PROTEIN FLGA"/>
    <property type="match status" value="1"/>
</dbReference>
<keyword evidence="2" id="KW-0966">Cell projection</keyword>
<dbReference type="EMBL" id="CP066681">
    <property type="protein sequence ID" value="QQG35870.1"/>
    <property type="molecule type" value="Genomic_DNA"/>
</dbReference>
<dbReference type="NCBIfam" id="TIGR03170">
    <property type="entry name" value="flgA_cterm"/>
    <property type="match status" value="1"/>
</dbReference>
<keyword evidence="2" id="KW-0969">Cilium</keyword>
<organism evidence="2 3">
    <name type="scientific">Micavibrio aeruginosavorus</name>
    <dbReference type="NCBI Taxonomy" id="349221"/>
    <lineage>
        <taxon>Bacteria</taxon>
        <taxon>Pseudomonadati</taxon>
        <taxon>Bdellovibrionota</taxon>
        <taxon>Bdellovibrionia</taxon>
        <taxon>Bdellovibrionales</taxon>
        <taxon>Pseudobdellovibrionaceae</taxon>
        <taxon>Micavibrio</taxon>
    </lineage>
</organism>
<dbReference type="Pfam" id="PF13144">
    <property type="entry name" value="ChapFlgA"/>
    <property type="match status" value="1"/>
</dbReference>
<feature type="domain" description="Flagella basal body P-ring formation protein FlgA SAF" evidence="1">
    <location>
        <begin position="200"/>
        <end position="322"/>
    </location>
</feature>
<protein>
    <submittedName>
        <fullName evidence="2">Flagellar basal body P-ring formation protein FlgA</fullName>
    </submittedName>
</protein>
<dbReference type="PANTHER" id="PTHR36307">
    <property type="entry name" value="FLAGELLA BASAL BODY P-RING FORMATION PROTEIN FLGA"/>
    <property type="match status" value="1"/>
</dbReference>
<evidence type="ECO:0000313" key="3">
    <source>
        <dbReference type="Proteomes" id="UP000595362"/>
    </source>
</evidence>
<dbReference type="CDD" id="cd11614">
    <property type="entry name" value="SAF_CpaB_FlgA_like"/>
    <property type="match status" value="1"/>
</dbReference>
<dbReference type="GO" id="GO:0044780">
    <property type="term" value="P:bacterial-type flagellum assembly"/>
    <property type="evidence" value="ECO:0007669"/>
    <property type="project" value="InterPro"/>
</dbReference>
<keyword evidence="2" id="KW-0282">Flagellum</keyword>
<dbReference type="InterPro" id="IPR039246">
    <property type="entry name" value="Flagellar_FlgA"/>
</dbReference>
<sequence>MLKDALIYVDFGFRVLVLIACLTFGMIFLFAGARAALASSLRPVSVISDNVLRVGDIFEGLSEEKANTVLGPAPQPGKEMILNATTLIRIASALDLSWRPETTADQIVIRREATIIGQDIVKSLISEKLFEAGLSDRYRLNMPAGIGDIVLPADMPAQAEVIKFDFNPEKDTFETVIAAPSASNPLREISVNGTIERLVDIPVLKNGLKNGDIIGETDIDYIQVLQKDVQRDYVIDSAKMLGMTPRRMVAAGKPVRDLELENPQIIARGAAITLIYKDGPLTLSARGKSMQNGARGDVIRVVNMASNRSLEGLVTAENEVIVSP</sequence>
<name>A0A7T5R1L7_9BACT</name>
<dbReference type="Proteomes" id="UP000595362">
    <property type="component" value="Chromosome"/>
</dbReference>
<dbReference type="Gene3D" id="2.30.30.760">
    <property type="match status" value="1"/>
</dbReference>
<proteinExistence type="predicted"/>
<evidence type="ECO:0000259" key="1">
    <source>
        <dbReference type="Pfam" id="PF13144"/>
    </source>
</evidence>
<dbReference type="Gene3D" id="3.90.1210.10">
    <property type="entry name" value="Antifreeze-like/N-acetylneuraminic acid synthase C-terminal domain"/>
    <property type="match status" value="1"/>
</dbReference>
<reference evidence="2 3" key="1">
    <citation type="submission" date="2020-07" db="EMBL/GenBank/DDBJ databases">
        <title>Huge and variable diversity of episymbiotic CPR bacteria and DPANN archaea in groundwater ecosystems.</title>
        <authorList>
            <person name="He C.Y."/>
            <person name="Keren R."/>
            <person name="Whittaker M."/>
            <person name="Farag I.F."/>
            <person name="Doudna J."/>
            <person name="Cate J.H.D."/>
            <person name="Banfield J.F."/>
        </authorList>
    </citation>
    <scope>NUCLEOTIDE SEQUENCE [LARGE SCALE GENOMIC DNA]</scope>
    <source>
        <strain evidence="2">NC_groundwater_70_Ag_B-0.1um_54_66</strain>
    </source>
</reference>
<accession>A0A7T5R1L7</accession>
<gene>
    <name evidence="2" type="primary">flgA</name>
    <name evidence="2" type="ORF">HYS17_10265</name>
</gene>
<evidence type="ECO:0000313" key="2">
    <source>
        <dbReference type="EMBL" id="QQG35870.1"/>
    </source>
</evidence>